<comment type="subcellular location">
    <subcellularLocation>
        <location evidence="1">Cytoplasmic vesicle</location>
        <location evidence="1">COPII-coated vesicle membrane</location>
        <topology evidence="1">Peripheral membrane protein</topology>
        <orientation evidence="1">Cytoplasmic side</orientation>
    </subcellularLocation>
    <subcellularLocation>
        <location evidence="2">Endoplasmic reticulum membrane</location>
        <topology evidence="2">Peripheral membrane protein</topology>
        <orientation evidence="2">Cytoplasmic side</orientation>
    </subcellularLocation>
</comment>
<dbReference type="InterPro" id="IPR040251">
    <property type="entry name" value="SEC31-like"/>
</dbReference>
<feature type="compositionally biased region" description="Low complexity" evidence="17">
    <location>
        <begin position="990"/>
        <end position="1002"/>
    </location>
</feature>
<sequence length="1281" mass="140022">MLKSIPRTSTVTWCPSQSRSLLATGTVAGALDASFSSTTELEIFEFDFRDSNQTGENITPAGKVEANARFNRLAWSAPVGSHNLGVLAGGMENGELGLWNPEKIIQGAEDSLISLQNRHTGSVQGLQFNSLQSNLLASGAGNGEIFVWNLDNLTQPYAPGPKSNKLEDITSLSWNNQVAHILATSSTSGNTVVWDLRSKREVTSLSYQPALNAMGGSGRRGITAVAWNPEVATQLVTASEDDNNPVIMLWDLQQAHAPSKILSGHSKGILSLSWCGMDSELLLSCGKDNRTICWNPKTGEMVSEFPQNNNWTFDVQWSPRNPNLLSTASFDGRVSIYSLQSNYESEPAPADPAVNDPFAPPVVHHQPSSLKQPPKWYRRPVGATFGFGNKLVRFNRSAPSKPKQVSINVISTDQELINRASKLEESINNDDFQQITEDNISSSKNDEDKFIWSILQMMLQDDFRTKLVDLLKEKKGIKSEAPAESAEPESQEAEAEKAQDDQETSEEAQPAEDQVSNLFEGGNQNEAEDFFSKPIPTADVSESQDSTVQLPKVQDSPFSIGASEDGYKGTLVKHIIIGDFSGAVSVCMKEKLYADALIVAAAGGPELLLKVQSEIFEIRKDEGSYFRLLNGINTKDLTDVVHNADLSEWEIVLMMICNYSSGEDFEKYCSLLGQRLLKNGDDIVSSQNALLCFLASGKIHQAIPLFIKQQKNRDGEAQDSHTTFKNFEVLQDLVEQLTVFLRAINFVHPSFDTQSYSEDPNSQVIDNSLKALYDVYFEYAKYLTSQGCTQQASQILSRIPATYQKLDSSSYDQIAILKYQLYYLGLNSAVDQVPYFPFTESQITFPGEVVQSQSQTQAQPQAQAQAQTQTHRQAPVAQQSAYTQPAAPATYDQTGYYNQTNTQSYYGQTAEQNTYANQGYQYQSTPSVPMPDYNSAYNTYNNYAQPSVPSIPTFPGMQDSSNLPQSHIYSTKDGGSWNDPPTDAFKKATKPPTSSSGSTPKPQAILSPFANASQPPMQPLSPQAQYGYGQANVAPPPPPNAAHAPTPMYARKNEAPRPGSATQQPIHPPQPVTRPNLPPPPQGPPSGFQPPNQHAQRPPQQAHQPPQGFAPPPTGAQRPPQGFAPPPSGPGPQQFHQPPPGRPVFSPPNPAQQPAPAPVAAPPRPKPATVDPSQIPPNNKPIYDILNGKLLHVKKAPLPPAVQKQVASVEKSLSSLFQIMSTKSLNPALVEPLTHISKSIEAKDYQTALSLHSKLATDHYDKVGPWTSGIKFLINILKSTP</sequence>
<organism evidence="18 19">
    <name type="scientific">Conidiobolus coronatus (strain ATCC 28846 / CBS 209.66 / NRRL 28638)</name>
    <name type="common">Delacroixia coronata</name>
    <dbReference type="NCBI Taxonomy" id="796925"/>
    <lineage>
        <taxon>Eukaryota</taxon>
        <taxon>Fungi</taxon>
        <taxon>Fungi incertae sedis</taxon>
        <taxon>Zoopagomycota</taxon>
        <taxon>Entomophthoromycotina</taxon>
        <taxon>Entomophthoromycetes</taxon>
        <taxon>Entomophthorales</taxon>
        <taxon>Ancylistaceae</taxon>
        <taxon>Conidiobolus</taxon>
    </lineage>
</organism>
<evidence type="ECO:0000256" key="9">
    <source>
        <dbReference type="ARBA" id="ARBA00022824"/>
    </source>
</evidence>
<feature type="compositionally biased region" description="Pro residues" evidence="17">
    <location>
        <begin position="1066"/>
        <end position="1088"/>
    </location>
</feature>
<dbReference type="EMBL" id="KQ964539">
    <property type="protein sequence ID" value="KXN69309.1"/>
    <property type="molecule type" value="Genomic_DNA"/>
</dbReference>
<evidence type="ECO:0000256" key="12">
    <source>
        <dbReference type="ARBA" id="ARBA00023136"/>
    </source>
</evidence>
<feature type="region of interest" description="Disordered" evidence="17">
    <location>
        <begin position="851"/>
        <end position="885"/>
    </location>
</feature>
<dbReference type="GO" id="GO:0005198">
    <property type="term" value="F:structural molecule activity"/>
    <property type="evidence" value="ECO:0007669"/>
    <property type="project" value="TreeGrafter"/>
</dbReference>
<dbReference type="OrthoDB" id="542917at2759"/>
<dbReference type="Gene3D" id="1.25.40.1030">
    <property type="match status" value="1"/>
</dbReference>
<evidence type="ECO:0000256" key="11">
    <source>
        <dbReference type="ARBA" id="ARBA00022927"/>
    </source>
</evidence>
<evidence type="ECO:0000313" key="18">
    <source>
        <dbReference type="EMBL" id="KXN69309.1"/>
    </source>
</evidence>
<keyword evidence="9" id="KW-0256">Endoplasmic reticulum</keyword>
<comment type="subunit">
    <text evidence="15">The COPII coat is composed of at least 5 proteins: the SEC23/24 complex, the SEC13/31 complex, and the protein SAR1. SEC13 and SEC31 make a 2:2 tetramer that forms the edge element of the COPII outer coat. The tetramer self-assembles in multiple copies to form the complete polyhedral cage. Interacts (via WD 8) with SEC13.</text>
</comment>
<keyword evidence="10" id="KW-0931">ER-Golgi transport</keyword>
<feature type="region of interest" description="Disordered" evidence="17">
    <location>
        <begin position="477"/>
        <end position="513"/>
    </location>
</feature>
<evidence type="ECO:0000256" key="4">
    <source>
        <dbReference type="ARBA" id="ARBA00013507"/>
    </source>
</evidence>
<evidence type="ECO:0000256" key="17">
    <source>
        <dbReference type="SAM" id="MobiDB-lite"/>
    </source>
</evidence>
<evidence type="ECO:0000256" key="13">
    <source>
        <dbReference type="ARBA" id="ARBA00023329"/>
    </source>
</evidence>
<evidence type="ECO:0000256" key="8">
    <source>
        <dbReference type="ARBA" id="ARBA00022737"/>
    </source>
</evidence>
<evidence type="ECO:0000256" key="3">
    <source>
        <dbReference type="ARBA" id="ARBA00009358"/>
    </source>
</evidence>
<dbReference type="PANTHER" id="PTHR13923:SF11">
    <property type="entry name" value="SECRETORY 31, ISOFORM D"/>
    <property type="match status" value="1"/>
</dbReference>
<dbReference type="GO" id="GO:0007029">
    <property type="term" value="P:endoplasmic reticulum organization"/>
    <property type="evidence" value="ECO:0007669"/>
    <property type="project" value="TreeGrafter"/>
</dbReference>
<feature type="compositionally biased region" description="Polar residues" evidence="17">
    <location>
        <begin position="1010"/>
        <end position="1024"/>
    </location>
</feature>
<dbReference type="InterPro" id="IPR036322">
    <property type="entry name" value="WD40_repeat_dom_sf"/>
</dbReference>
<evidence type="ECO:0000256" key="16">
    <source>
        <dbReference type="PROSITE-ProRule" id="PRU00221"/>
    </source>
</evidence>
<dbReference type="InterPro" id="IPR019775">
    <property type="entry name" value="WD40_repeat_CS"/>
</dbReference>
<dbReference type="InterPro" id="IPR001680">
    <property type="entry name" value="WD40_rpt"/>
</dbReference>
<evidence type="ECO:0000256" key="10">
    <source>
        <dbReference type="ARBA" id="ARBA00022892"/>
    </source>
</evidence>
<feature type="compositionally biased region" description="Polar residues" evidence="17">
    <location>
        <begin position="958"/>
        <end position="969"/>
    </location>
</feature>
<dbReference type="SMART" id="SM00320">
    <property type="entry name" value="WD40"/>
    <property type="match status" value="5"/>
</dbReference>
<gene>
    <name evidence="18" type="ORF">CONCODRAFT_79366</name>
</gene>
<feature type="region of interest" description="Disordered" evidence="17">
    <location>
        <begin position="950"/>
        <end position="1181"/>
    </location>
</feature>
<keyword evidence="13" id="KW-0968">Cytoplasmic vesicle</keyword>
<protein>
    <recommendedName>
        <fullName evidence="5">Protein transport protein SEC31</fullName>
    </recommendedName>
    <alternativeName>
        <fullName evidence="4">Protein transport protein sec31</fullName>
    </alternativeName>
</protein>
<keyword evidence="11" id="KW-0653">Protein transport</keyword>
<comment type="similarity">
    <text evidence="3">Belongs to the WD repeat SEC31 family.</text>
</comment>
<dbReference type="Pfam" id="PF00400">
    <property type="entry name" value="WD40"/>
    <property type="match status" value="1"/>
</dbReference>
<dbReference type="PROSITE" id="PS50082">
    <property type="entry name" value="WD_REPEATS_2"/>
    <property type="match status" value="3"/>
</dbReference>
<evidence type="ECO:0000256" key="1">
    <source>
        <dbReference type="ARBA" id="ARBA00004299"/>
    </source>
</evidence>
<dbReference type="STRING" id="796925.A0A137P301"/>
<evidence type="ECO:0000256" key="6">
    <source>
        <dbReference type="ARBA" id="ARBA00022448"/>
    </source>
</evidence>
<feature type="repeat" description="WD" evidence="16">
    <location>
        <begin position="262"/>
        <end position="304"/>
    </location>
</feature>
<evidence type="ECO:0000256" key="14">
    <source>
        <dbReference type="ARBA" id="ARBA00025471"/>
    </source>
</evidence>
<keyword evidence="6" id="KW-0813">Transport</keyword>
<dbReference type="Gene3D" id="1.20.940.10">
    <property type="entry name" value="Functional domain of the splicing factor Prp18"/>
    <property type="match status" value="1"/>
</dbReference>
<dbReference type="FunFam" id="2.130.10.10:FF:000526">
    <property type="entry name" value="Protein transport protein SEC31"/>
    <property type="match status" value="1"/>
</dbReference>
<dbReference type="OMA" id="WLERPCG"/>
<feature type="region of interest" description="Disordered" evidence="17">
    <location>
        <begin position="345"/>
        <end position="375"/>
    </location>
</feature>
<dbReference type="Gene3D" id="2.130.10.10">
    <property type="entry name" value="YVTN repeat-like/Quinoprotein amine dehydrogenase"/>
    <property type="match status" value="1"/>
</dbReference>
<dbReference type="PRINTS" id="PR01217">
    <property type="entry name" value="PRICHEXTENSN"/>
</dbReference>
<keyword evidence="19" id="KW-1185">Reference proteome</keyword>
<keyword evidence="8" id="KW-0677">Repeat</keyword>
<evidence type="ECO:0000313" key="19">
    <source>
        <dbReference type="Proteomes" id="UP000070444"/>
    </source>
</evidence>
<dbReference type="PROSITE" id="PS00678">
    <property type="entry name" value="WD_REPEATS_1"/>
    <property type="match status" value="1"/>
</dbReference>
<feature type="compositionally biased region" description="Low complexity" evidence="17">
    <location>
        <begin position="1089"/>
        <end position="1107"/>
    </location>
</feature>
<proteinExistence type="inferred from homology"/>
<dbReference type="GO" id="GO:0070971">
    <property type="term" value="C:endoplasmic reticulum exit site"/>
    <property type="evidence" value="ECO:0007669"/>
    <property type="project" value="TreeGrafter"/>
</dbReference>
<dbReference type="InterPro" id="IPR015943">
    <property type="entry name" value="WD40/YVTN_repeat-like_dom_sf"/>
</dbReference>
<feature type="repeat" description="WD" evidence="16">
    <location>
        <begin position="162"/>
        <end position="204"/>
    </location>
</feature>
<feature type="compositionally biased region" description="Pro residues" evidence="17">
    <location>
        <begin position="1137"/>
        <end position="1166"/>
    </location>
</feature>
<feature type="compositionally biased region" description="Acidic residues" evidence="17">
    <location>
        <begin position="501"/>
        <end position="510"/>
    </location>
</feature>
<feature type="repeat" description="WD" evidence="16">
    <location>
        <begin position="116"/>
        <end position="158"/>
    </location>
</feature>
<feature type="compositionally biased region" description="Low complexity" evidence="17">
    <location>
        <begin position="851"/>
        <end position="875"/>
    </location>
</feature>
<comment type="function">
    <text evidence="14">Component of the coat protein complex II (COPII) which promotes the formation of transport vesicles from the endoplasmic reticulum (ER). The coat has two main functions, the physical deformation of the endoplasmic reticulum membrane into vesicles and the selection of cargo molecules.</text>
</comment>
<accession>A0A137P301</accession>
<dbReference type="PANTHER" id="PTHR13923">
    <property type="entry name" value="SEC31-RELATED PROTEIN"/>
    <property type="match status" value="1"/>
</dbReference>
<dbReference type="GO" id="GO:0090110">
    <property type="term" value="P:COPII-coated vesicle cargo loading"/>
    <property type="evidence" value="ECO:0007669"/>
    <property type="project" value="TreeGrafter"/>
</dbReference>
<dbReference type="GO" id="GO:0030127">
    <property type="term" value="C:COPII vesicle coat"/>
    <property type="evidence" value="ECO:0007669"/>
    <property type="project" value="TreeGrafter"/>
</dbReference>
<dbReference type="Proteomes" id="UP000070444">
    <property type="component" value="Unassembled WGS sequence"/>
</dbReference>
<evidence type="ECO:0000256" key="5">
    <source>
        <dbReference type="ARBA" id="ARBA00021236"/>
    </source>
</evidence>
<dbReference type="SUPFAM" id="SSF50978">
    <property type="entry name" value="WD40 repeat-like"/>
    <property type="match status" value="1"/>
</dbReference>
<dbReference type="GO" id="GO:0015031">
    <property type="term" value="P:protein transport"/>
    <property type="evidence" value="ECO:0007669"/>
    <property type="project" value="UniProtKB-KW"/>
</dbReference>
<reference evidence="18 19" key="1">
    <citation type="journal article" date="2015" name="Genome Biol. Evol.">
        <title>Phylogenomic analyses indicate that early fungi evolved digesting cell walls of algal ancestors of land plants.</title>
        <authorList>
            <person name="Chang Y."/>
            <person name="Wang S."/>
            <person name="Sekimoto S."/>
            <person name="Aerts A.L."/>
            <person name="Choi C."/>
            <person name="Clum A."/>
            <person name="LaButti K.M."/>
            <person name="Lindquist E.A."/>
            <person name="Yee Ngan C."/>
            <person name="Ohm R.A."/>
            <person name="Salamov A.A."/>
            <person name="Grigoriev I.V."/>
            <person name="Spatafora J.W."/>
            <person name="Berbee M.L."/>
        </authorList>
    </citation>
    <scope>NUCLEOTIDE SEQUENCE [LARGE SCALE GENOMIC DNA]</scope>
    <source>
        <strain evidence="18 19">NRRL 28638</strain>
    </source>
</reference>
<evidence type="ECO:0000256" key="2">
    <source>
        <dbReference type="ARBA" id="ARBA00004397"/>
    </source>
</evidence>
<keyword evidence="12" id="KW-0472">Membrane</keyword>
<keyword evidence="7 16" id="KW-0853">WD repeat</keyword>
<dbReference type="GO" id="GO:0005789">
    <property type="term" value="C:endoplasmic reticulum membrane"/>
    <property type="evidence" value="ECO:0007669"/>
    <property type="project" value="UniProtKB-SubCell"/>
</dbReference>
<evidence type="ECO:0000256" key="15">
    <source>
        <dbReference type="ARBA" id="ARBA00025864"/>
    </source>
</evidence>
<name>A0A137P301_CONC2</name>
<evidence type="ECO:0000256" key="7">
    <source>
        <dbReference type="ARBA" id="ARBA00022574"/>
    </source>
</evidence>